<evidence type="ECO:0000256" key="5">
    <source>
        <dbReference type="ARBA" id="ARBA00022741"/>
    </source>
</evidence>
<evidence type="ECO:0000256" key="8">
    <source>
        <dbReference type="ARBA" id="ARBA00022967"/>
    </source>
</evidence>
<dbReference type="GO" id="GO:0046961">
    <property type="term" value="F:proton-transporting ATPase activity, rotational mechanism"/>
    <property type="evidence" value="ECO:0007669"/>
    <property type="project" value="InterPro"/>
</dbReference>
<keyword evidence="10" id="KW-0472">Membrane</keyword>
<evidence type="ECO:0000256" key="7">
    <source>
        <dbReference type="ARBA" id="ARBA00022840"/>
    </source>
</evidence>
<gene>
    <name evidence="13" type="ORF">AKJ57_05775</name>
</gene>
<keyword evidence="4" id="KW-1003">Cell membrane</keyword>
<reference evidence="13 14" key="1">
    <citation type="journal article" date="2016" name="Sci. Rep.">
        <title>Metabolic traits of an uncultured archaeal lineage -MSBL1- from brine pools of the Red Sea.</title>
        <authorList>
            <person name="Mwirichia R."/>
            <person name="Alam I."/>
            <person name="Rashid M."/>
            <person name="Vinu M."/>
            <person name="Ba-Alawi W."/>
            <person name="Anthony Kamau A."/>
            <person name="Kamanda Ngugi D."/>
            <person name="Goker M."/>
            <person name="Klenk H.P."/>
            <person name="Bajic V."/>
            <person name="Stingl U."/>
        </authorList>
    </citation>
    <scope>NUCLEOTIDE SEQUENCE [LARGE SCALE GENOMIC DNA]</scope>
    <source>
        <strain evidence="13">SCGC-AAA259A05</strain>
    </source>
</reference>
<evidence type="ECO:0000256" key="3">
    <source>
        <dbReference type="ARBA" id="ARBA00022448"/>
    </source>
</evidence>
<dbReference type="SUPFAM" id="SSF47917">
    <property type="entry name" value="C-terminal domain of alpha and beta subunits of F1 ATP synthase"/>
    <property type="match status" value="1"/>
</dbReference>
<dbReference type="Gene3D" id="1.10.1140.10">
    <property type="entry name" value="Bovine Mitochondrial F1-atpase, Atp Synthase Beta Chain, Chain D, domain 3"/>
    <property type="match status" value="1"/>
</dbReference>
<dbReference type="FunFam" id="1.10.1140.10:FF:000002">
    <property type="entry name" value="V-type proton ATPase catalytic subunit A"/>
    <property type="match status" value="1"/>
</dbReference>
<dbReference type="Pfam" id="PF22919">
    <property type="entry name" value="ATP-synt_VA_C"/>
    <property type="match status" value="1"/>
</dbReference>
<dbReference type="GO" id="GO:0012505">
    <property type="term" value="C:endomembrane system"/>
    <property type="evidence" value="ECO:0007669"/>
    <property type="project" value="UniProtKB-SubCell"/>
</dbReference>
<dbReference type="AlphaFoldDB" id="A0A133U4Q2"/>
<sequence>DLADKRHFPAINWLTSYSRYLDSVEDWWEEEVGENWRKYRDKAISILQEEDELREIVQLVGPDALPDRDRAVLEAAKVIREDFLQQNAMHEIDTYCSLEKQLKMFEIVLKFYDKVVNAVEEGAPVNEVTGISVRGEIARMKKIPENQFKKEAEKIEEKIDSQVKEVLEGK</sequence>
<keyword evidence="7" id="KW-0067">ATP-binding</keyword>
<dbReference type="PATRIC" id="fig|1698259.3.peg.1685"/>
<evidence type="ECO:0000256" key="9">
    <source>
        <dbReference type="ARBA" id="ARBA00023065"/>
    </source>
</evidence>
<evidence type="ECO:0000256" key="11">
    <source>
        <dbReference type="ARBA" id="ARBA00023310"/>
    </source>
</evidence>
<dbReference type="PROSITE" id="PS00152">
    <property type="entry name" value="ATPASE_ALPHA_BETA"/>
    <property type="match status" value="1"/>
</dbReference>
<dbReference type="PANTHER" id="PTHR43607:SF1">
    <property type="entry name" value="H(+)-TRANSPORTING TWO-SECTOR ATPASE"/>
    <property type="match status" value="1"/>
</dbReference>
<keyword evidence="9" id="KW-0406">Ion transport</keyword>
<dbReference type="GO" id="GO:0005524">
    <property type="term" value="F:ATP binding"/>
    <property type="evidence" value="ECO:0007669"/>
    <property type="project" value="UniProtKB-KW"/>
</dbReference>
<organism evidence="13 14">
    <name type="scientific">candidate division MSBL1 archaeon SCGC-AAA259A05</name>
    <dbReference type="NCBI Taxonomy" id="1698259"/>
    <lineage>
        <taxon>Archaea</taxon>
        <taxon>Methanobacteriati</taxon>
        <taxon>Methanobacteriota</taxon>
        <taxon>candidate division MSBL1</taxon>
    </lineage>
</organism>
<dbReference type="EMBL" id="LHXJ01000095">
    <property type="protein sequence ID" value="KXA89146.1"/>
    <property type="molecule type" value="Genomic_DNA"/>
</dbReference>
<feature type="domain" description="ATP synthase A/B type C-terminal" evidence="12">
    <location>
        <begin position="26"/>
        <end position="127"/>
    </location>
</feature>
<comment type="subcellular location">
    <subcellularLocation>
        <location evidence="1">Endomembrane system</location>
        <topology evidence="1">Peripheral membrane protein</topology>
    </subcellularLocation>
</comment>
<comment type="caution">
    <text evidence="13">The sequence shown here is derived from an EMBL/GenBank/DDBJ whole genome shotgun (WGS) entry which is preliminary data.</text>
</comment>
<dbReference type="Proteomes" id="UP000070163">
    <property type="component" value="Unassembled WGS sequence"/>
</dbReference>
<evidence type="ECO:0000256" key="6">
    <source>
        <dbReference type="ARBA" id="ARBA00022781"/>
    </source>
</evidence>
<evidence type="ECO:0000256" key="2">
    <source>
        <dbReference type="ARBA" id="ARBA00008936"/>
    </source>
</evidence>
<dbReference type="InterPro" id="IPR055190">
    <property type="entry name" value="ATP-synt_VA_C"/>
</dbReference>
<evidence type="ECO:0000256" key="10">
    <source>
        <dbReference type="ARBA" id="ARBA00023136"/>
    </source>
</evidence>
<name>A0A133U4Q2_9EURY</name>
<keyword evidence="8" id="KW-1278">Translocase</keyword>
<dbReference type="GO" id="GO:0006754">
    <property type="term" value="P:ATP biosynthetic process"/>
    <property type="evidence" value="ECO:0007669"/>
    <property type="project" value="UniProtKB-KW"/>
</dbReference>
<dbReference type="InterPro" id="IPR022878">
    <property type="entry name" value="V-ATPase_asu"/>
</dbReference>
<evidence type="ECO:0000313" key="14">
    <source>
        <dbReference type="Proteomes" id="UP000070163"/>
    </source>
</evidence>
<evidence type="ECO:0000259" key="12">
    <source>
        <dbReference type="Pfam" id="PF22919"/>
    </source>
</evidence>
<keyword evidence="11" id="KW-0066">ATP synthesis</keyword>
<proteinExistence type="inferred from homology"/>
<dbReference type="CDD" id="cd18111">
    <property type="entry name" value="ATP-synt_V_A-type_alpha_C"/>
    <property type="match status" value="1"/>
</dbReference>
<evidence type="ECO:0000256" key="1">
    <source>
        <dbReference type="ARBA" id="ARBA00004184"/>
    </source>
</evidence>
<feature type="non-terminal residue" evidence="13">
    <location>
        <position position="1"/>
    </location>
</feature>
<keyword evidence="5" id="KW-0547">Nucleotide-binding</keyword>
<comment type="similarity">
    <text evidence="2">Belongs to the ATPase alpha/beta chains family.</text>
</comment>
<dbReference type="InterPro" id="IPR024034">
    <property type="entry name" value="ATPase_F1/V1_b/a_C"/>
</dbReference>
<dbReference type="InterPro" id="IPR020003">
    <property type="entry name" value="ATPase_a/bsu_AS"/>
</dbReference>
<protein>
    <submittedName>
        <fullName evidence="13">ATP synthase subunit A</fullName>
    </submittedName>
</protein>
<keyword evidence="14" id="KW-1185">Reference proteome</keyword>
<evidence type="ECO:0000313" key="13">
    <source>
        <dbReference type="EMBL" id="KXA89146.1"/>
    </source>
</evidence>
<dbReference type="PANTHER" id="PTHR43607">
    <property type="entry name" value="V-TYPE PROTON ATPASE CATALYTIC SUBUNIT A"/>
    <property type="match status" value="1"/>
</dbReference>
<keyword evidence="6" id="KW-0375">Hydrogen ion transport</keyword>
<keyword evidence="3" id="KW-0813">Transport</keyword>
<evidence type="ECO:0000256" key="4">
    <source>
        <dbReference type="ARBA" id="ARBA00022475"/>
    </source>
</evidence>
<accession>A0A133U4Q2</accession>